<evidence type="ECO:0000256" key="1">
    <source>
        <dbReference type="ARBA" id="ARBA00004496"/>
    </source>
</evidence>
<dbReference type="Proteomes" id="UP001165393">
    <property type="component" value="Unassembled WGS sequence"/>
</dbReference>
<comment type="caution">
    <text evidence="11">The sequence shown here is derived from an EMBL/GenBank/DDBJ whole genome shotgun (WGS) entry which is preliminary data.</text>
</comment>
<evidence type="ECO:0000256" key="6">
    <source>
        <dbReference type="ARBA" id="ARBA00022741"/>
    </source>
</evidence>
<dbReference type="GO" id="GO:0003725">
    <property type="term" value="F:double-stranded RNA binding"/>
    <property type="evidence" value="ECO:0007669"/>
    <property type="project" value="InterPro"/>
</dbReference>
<dbReference type="PANTHER" id="PTHR17490">
    <property type="entry name" value="SUA5"/>
    <property type="match status" value="1"/>
</dbReference>
<accession>A0AA42B648</accession>
<evidence type="ECO:0000256" key="5">
    <source>
        <dbReference type="ARBA" id="ARBA00022695"/>
    </source>
</evidence>
<dbReference type="EC" id="2.7.7.87" evidence="9"/>
<evidence type="ECO:0000259" key="10">
    <source>
        <dbReference type="PROSITE" id="PS51163"/>
    </source>
</evidence>
<keyword evidence="12" id="KW-1185">Reference proteome</keyword>
<keyword evidence="5 9" id="KW-0548">Nucleotidyltransferase</keyword>
<dbReference type="GO" id="GO:0005737">
    <property type="term" value="C:cytoplasm"/>
    <property type="evidence" value="ECO:0007669"/>
    <property type="project" value="UniProtKB-SubCell"/>
</dbReference>
<dbReference type="InterPro" id="IPR050156">
    <property type="entry name" value="TC-AMP_synthase_SUA5"/>
</dbReference>
<evidence type="ECO:0000256" key="2">
    <source>
        <dbReference type="ARBA" id="ARBA00022490"/>
    </source>
</evidence>
<dbReference type="InterPro" id="IPR023535">
    <property type="entry name" value="TC-AMP_synthase"/>
</dbReference>
<dbReference type="EMBL" id="JAMQGP010000001">
    <property type="protein sequence ID" value="MCM2678056.1"/>
    <property type="molecule type" value="Genomic_DNA"/>
</dbReference>
<protein>
    <recommendedName>
        <fullName evidence="9">Threonylcarbamoyl-AMP synthase</fullName>
        <shortName evidence="9">TC-AMP synthase</shortName>
        <ecNumber evidence="9">2.7.7.87</ecNumber>
    </recommendedName>
    <alternativeName>
        <fullName evidence="9">L-threonylcarbamoyladenylate synthase</fullName>
    </alternativeName>
    <alternativeName>
        <fullName evidence="9">t(6)A37 threonylcarbamoyladenosine biosynthesis protein TsaC</fullName>
    </alternativeName>
    <alternativeName>
        <fullName evidence="9">tRNA threonylcarbamoyladenosine biosynthesis protein TsaC</fullName>
    </alternativeName>
</protein>
<dbReference type="HAMAP" id="MF_01852">
    <property type="entry name" value="TsaC"/>
    <property type="match status" value="1"/>
</dbReference>
<keyword evidence="3 9" id="KW-0808">Transferase</keyword>
<dbReference type="GO" id="GO:0000049">
    <property type="term" value="F:tRNA binding"/>
    <property type="evidence" value="ECO:0007669"/>
    <property type="project" value="TreeGrafter"/>
</dbReference>
<dbReference type="GO" id="GO:0061710">
    <property type="term" value="F:L-threonylcarbamoyladenylate synthase"/>
    <property type="evidence" value="ECO:0007669"/>
    <property type="project" value="UniProtKB-EC"/>
</dbReference>
<dbReference type="FunFam" id="3.90.870.10:FF:000004">
    <property type="entry name" value="Threonylcarbamoyl-AMP synthase"/>
    <property type="match status" value="1"/>
</dbReference>
<comment type="similarity">
    <text evidence="9">Belongs to the SUA5 family. TsaC subfamily.</text>
</comment>
<dbReference type="PANTHER" id="PTHR17490:SF18">
    <property type="entry name" value="THREONYLCARBAMOYL-AMP SYNTHASE"/>
    <property type="match status" value="1"/>
</dbReference>
<dbReference type="RefSeq" id="WP_251259375.1">
    <property type="nucleotide sequence ID" value="NZ_JAMQGP010000001.1"/>
</dbReference>
<evidence type="ECO:0000256" key="8">
    <source>
        <dbReference type="ARBA" id="ARBA00048366"/>
    </source>
</evidence>
<evidence type="ECO:0000256" key="4">
    <source>
        <dbReference type="ARBA" id="ARBA00022694"/>
    </source>
</evidence>
<comment type="function">
    <text evidence="9">Required for the formation of a threonylcarbamoyl group on adenosine at position 37 (t(6)A37) in tRNAs that read codons beginning with adenine. Catalyzes the conversion of L-threonine, HCO(3)(-)/CO(2) and ATP to give threonylcarbamoyl-AMP (TC-AMP) as the acyladenylate intermediate, with the release of diphosphate.</text>
</comment>
<name>A0AA42B648_9GAMM</name>
<comment type="catalytic activity">
    <reaction evidence="8 9">
        <text>L-threonine + hydrogencarbonate + ATP = L-threonylcarbamoyladenylate + diphosphate + H2O</text>
        <dbReference type="Rhea" id="RHEA:36407"/>
        <dbReference type="ChEBI" id="CHEBI:15377"/>
        <dbReference type="ChEBI" id="CHEBI:17544"/>
        <dbReference type="ChEBI" id="CHEBI:30616"/>
        <dbReference type="ChEBI" id="CHEBI:33019"/>
        <dbReference type="ChEBI" id="CHEBI:57926"/>
        <dbReference type="ChEBI" id="CHEBI:73682"/>
        <dbReference type="EC" id="2.7.7.87"/>
    </reaction>
</comment>
<dbReference type="NCBIfam" id="TIGR00057">
    <property type="entry name" value="L-threonylcarbamoyladenylate synthase"/>
    <property type="match status" value="1"/>
</dbReference>
<evidence type="ECO:0000256" key="3">
    <source>
        <dbReference type="ARBA" id="ARBA00022679"/>
    </source>
</evidence>
<keyword evidence="7 9" id="KW-0067">ATP-binding</keyword>
<dbReference type="GO" id="GO:0006450">
    <property type="term" value="P:regulation of translational fidelity"/>
    <property type="evidence" value="ECO:0007669"/>
    <property type="project" value="TreeGrafter"/>
</dbReference>
<dbReference type="InterPro" id="IPR006070">
    <property type="entry name" value="Sua5-like_dom"/>
</dbReference>
<organism evidence="11 12">
    <name type="scientific">Echinimonas agarilytica</name>
    <dbReference type="NCBI Taxonomy" id="1215918"/>
    <lineage>
        <taxon>Bacteria</taxon>
        <taxon>Pseudomonadati</taxon>
        <taxon>Pseudomonadota</taxon>
        <taxon>Gammaproteobacteria</taxon>
        <taxon>Alteromonadales</taxon>
        <taxon>Echinimonadaceae</taxon>
        <taxon>Echinimonas</taxon>
    </lineage>
</organism>
<gene>
    <name evidence="9" type="primary">tsaC</name>
    <name evidence="11" type="ORF">NAF29_00025</name>
</gene>
<dbReference type="GO" id="GO:0005524">
    <property type="term" value="F:ATP binding"/>
    <property type="evidence" value="ECO:0007669"/>
    <property type="project" value="UniProtKB-UniRule"/>
</dbReference>
<proteinExistence type="inferred from homology"/>
<keyword evidence="2 9" id="KW-0963">Cytoplasm</keyword>
<evidence type="ECO:0000313" key="11">
    <source>
        <dbReference type="EMBL" id="MCM2678056.1"/>
    </source>
</evidence>
<reference evidence="11 12" key="1">
    <citation type="journal article" date="2013" name="Antonie Van Leeuwenhoek">
        <title>Echinimonas agarilytica gen. nov., sp. nov., a new gammaproteobacterium isolated from the sea urchin Strongylocentrotus intermedius.</title>
        <authorList>
            <person name="Nedashkovskaya O.I."/>
            <person name="Stenkova A.M."/>
            <person name="Zhukova N.V."/>
            <person name="Van Trappen S."/>
            <person name="Lee J.S."/>
            <person name="Kim S.B."/>
        </authorList>
    </citation>
    <scope>NUCLEOTIDE SEQUENCE [LARGE SCALE GENOMIC DNA]</scope>
    <source>
        <strain evidence="11 12">KMM 6351</strain>
    </source>
</reference>
<dbReference type="Gene3D" id="3.90.870.10">
    <property type="entry name" value="DHBP synthase"/>
    <property type="match status" value="1"/>
</dbReference>
<dbReference type="SUPFAM" id="SSF55821">
    <property type="entry name" value="YrdC/RibB"/>
    <property type="match status" value="1"/>
</dbReference>
<evidence type="ECO:0000256" key="9">
    <source>
        <dbReference type="HAMAP-Rule" id="MF_01852"/>
    </source>
</evidence>
<sequence>MLDAAISAFHQGHIIAYPTEAVFGLGCDPRNEAAVHALLKVKQRPIEKGLILVAASIPQLLPYIAIDELTEAQRETVFATWPGPHTWIVPKNASTPHWLSGQFDTIAVRVSAHPVVQRLCSELNQAVVSTSANLTGLEPCISADEVAQQLGERVDVIVSGECGPSEKPTQIRDARTLAVVRAS</sequence>
<keyword evidence="4 9" id="KW-0819">tRNA processing</keyword>
<dbReference type="AlphaFoldDB" id="A0AA42B648"/>
<dbReference type="GO" id="GO:0002949">
    <property type="term" value="P:tRNA threonylcarbamoyladenosine modification"/>
    <property type="evidence" value="ECO:0007669"/>
    <property type="project" value="UniProtKB-UniRule"/>
</dbReference>
<evidence type="ECO:0000256" key="7">
    <source>
        <dbReference type="ARBA" id="ARBA00022840"/>
    </source>
</evidence>
<dbReference type="Pfam" id="PF01300">
    <property type="entry name" value="Sua5_yciO_yrdC"/>
    <property type="match status" value="1"/>
</dbReference>
<dbReference type="InterPro" id="IPR017945">
    <property type="entry name" value="DHBP_synth_RibB-like_a/b_dom"/>
</dbReference>
<keyword evidence="6 9" id="KW-0547">Nucleotide-binding</keyword>
<comment type="subcellular location">
    <subcellularLocation>
        <location evidence="1 9">Cytoplasm</location>
    </subcellularLocation>
</comment>
<evidence type="ECO:0000313" key="12">
    <source>
        <dbReference type="Proteomes" id="UP001165393"/>
    </source>
</evidence>
<feature type="domain" description="YrdC-like" evidence="10">
    <location>
        <begin position="1"/>
        <end position="183"/>
    </location>
</feature>
<dbReference type="PROSITE" id="PS51163">
    <property type="entry name" value="YRDC"/>
    <property type="match status" value="1"/>
</dbReference>